<feature type="repeat" description="PPR" evidence="2">
    <location>
        <begin position="311"/>
        <end position="346"/>
    </location>
</feature>
<proteinExistence type="predicted"/>
<accession>A0A822YCN2</accession>
<dbReference type="FunFam" id="1.25.40.10:FF:000470">
    <property type="entry name" value="Pentatricopeptide repeat-containing protein At5g66520"/>
    <property type="match status" value="1"/>
</dbReference>
<comment type="caution">
    <text evidence="3">The sequence shown here is derived from an EMBL/GenBank/DDBJ whole genome shotgun (WGS) entry which is preliminary data.</text>
</comment>
<evidence type="ECO:0000256" key="2">
    <source>
        <dbReference type="PROSITE-ProRule" id="PRU00708"/>
    </source>
</evidence>
<dbReference type="InterPro" id="IPR046848">
    <property type="entry name" value="E_motif"/>
</dbReference>
<evidence type="ECO:0000313" key="3">
    <source>
        <dbReference type="EMBL" id="DAD30092.1"/>
    </source>
</evidence>
<dbReference type="PANTHER" id="PTHR47926">
    <property type="entry name" value="PENTATRICOPEPTIDE REPEAT-CONTAINING PROTEIN"/>
    <property type="match status" value="1"/>
</dbReference>
<evidence type="ECO:0000313" key="4">
    <source>
        <dbReference type="Proteomes" id="UP000607653"/>
    </source>
</evidence>
<dbReference type="Pfam" id="PF13041">
    <property type="entry name" value="PPR_2"/>
    <property type="match status" value="2"/>
</dbReference>
<dbReference type="NCBIfam" id="TIGR00756">
    <property type="entry name" value="PPR"/>
    <property type="match status" value="5"/>
</dbReference>
<feature type="repeat" description="PPR" evidence="2">
    <location>
        <begin position="276"/>
        <end position="310"/>
    </location>
</feature>
<dbReference type="Gene3D" id="1.25.40.10">
    <property type="entry name" value="Tetratricopeptide repeat domain"/>
    <property type="match status" value="3"/>
</dbReference>
<dbReference type="GO" id="GO:0003723">
    <property type="term" value="F:RNA binding"/>
    <property type="evidence" value="ECO:0007669"/>
    <property type="project" value="InterPro"/>
</dbReference>
<dbReference type="InterPro" id="IPR046960">
    <property type="entry name" value="PPR_At4g14850-like_plant"/>
</dbReference>
<feature type="repeat" description="PPR" evidence="2">
    <location>
        <begin position="175"/>
        <end position="209"/>
    </location>
</feature>
<dbReference type="InterPro" id="IPR011990">
    <property type="entry name" value="TPR-like_helical_dom_sf"/>
</dbReference>
<reference evidence="3 4" key="1">
    <citation type="journal article" date="2020" name="Mol. Biol. Evol.">
        <title>Distinct Expression and Methylation Patterns for Genes with Different Fates following a Single Whole-Genome Duplication in Flowering Plants.</title>
        <authorList>
            <person name="Shi T."/>
            <person name="Rahmani R.S."/>
            <person name="Gugger P.F."/>
            <person name="Wang M."/>
            <person name="Li H."/>
            <person name="Zhang Y."/>
            <person name="Li Z."/>
            <person name="Wang Q."/>
            <person name="Van de Peer Y."/>
            <person name="Marchal K."/>
            <person name="Chen J."/>
        </authorList>
    </citation>
    <scope>NUCLEOTIDE SEQUENCE [LARGE SCALE GENOMIC DNA]</scope>
    <source>
        <tissue evidence="3">Leaf</tissue>
    </source>
</reference>
<dbReference type="Pfam" id="PF01535">
    <property type="entry name" value="PPR"/>
    <property type="match status" value="3"/>
</dbReference>
<evidence type="ECO:0000256" key="1">
    <source>
        <dbReference type="ARBA" id="ARBA00022737"/>
    </source>
</evidence>
<dbReference type="GO" id="GO:0009451">
    <property type="term" value="P:RNA modification"/>
    <property type="evidence" value="ECO:0007669"/>
    <property type="project" value="InterPro"/>
</dbReference>
<keyword evidence="4" id="KW-1185">Reference proteome</keyword>
<gene>
    <name evidence="3" type="ORF">HUJ06_031560</name>
</gene>
<organism evidence="3 4">
    <name type="scientific">Nelumbo nucifera</name>
    <name type="common">Sacred lotus</name>
    <dbReference type="NCBI Taxonomy" id="4432"/>
    <lineage>
        <taxon>Eukaryota</taxon>
        <taxon>Viridiplantae</taxon>
        <taxon>Streptophyta</taxon>
        <taxon>Embryophyta</taxon>
        <taxon>Tracheophyta</taxon>
        <taxon>Spermatophyta</taxon>
        <taxon>Magnoliopsida</taxon>
        <taxon>Proteales</taxon>
        <taxon>Nelumbonaceae</taxon>
        <taxon>Nelumbo</taxon>
    </lineage>
</organism>
<sequence>MGIADRLRRCLPMLDCITNMLHLQQLHAHIIKTAMDTNPLALHKLLAFLSIADNGDLNYACLMLTHVENPTHFMWNTIIRGFSQSQEPEKALLWYSIMTNKGGVGVLPDKFTFPFLLKACSRLLDLRTGQQVHCQIVKLGLLLDLHVESSLLYFYTSCGELDLAKTIFYGLGYRSFVTWNSMISGCVRSERWREALRIFCQMRLDNQSPDQFSLVSVASACANIGAVFLGKWVHGLACRSGFCEVVPLGNALVDMYGKCGSFVDACKLFDEMAVRTIVSWSTMIDVCAMHGRGTHALYLLNEMKRVGIRPDDMTFTSILCACSHSGLLQEGKMWFDRMIRDYGVEPKVQHYGCMVELLGKAGQIEEAYSLISEMPIEPDAAVWRSLVGACLFHGDLKLAEIAAGRLRLLDPDDAGDLVMLSNVFATSERWGDVERLRRGARKSFGYSFIEVNNVVHEFVTRDTSHPQACSIYLLMDQMVGQLRWL</sequence>
<keyword evidence="1" id="KW-0677">Repeat</keyword>
<dbReference type="Pfam" id="PF20431">
    <property type="entry name" value="E_motif"/>
    <property type="match status" value="1"/>
</dbReference>
<dbReference type="InterPro" id="IPR002885">
    <property type="entry name" value="PPR_rpt"/>
</dbReference>
<dbReference type="PROSITE" id="PS51375">
    <property type="entry name" value="PPR"/>
    <property type="match status" value="3"/>
</dbReference>
<dbReference type="FunFam" id="1.25.40.10:FF:000184">
    <property type="entry name" value="Pentatricopeptide repeat-containing protein, chloroplastic"/>
    <property type="match status" value="1"/>
</dbReference>
<name>A0A822YCN2_NELNU</name>
<dbReference type="Proteomes" id="UP000607653">
    <property type="component" value="Unassembled WGS sequence"/>
</dbReference>
<dbReference type="AlphaFoldDB" id="A0A822YCN2"/>
<dbReference type="EMBL" id="DUZY01000002">
    <property type="protein sequence ID" value="DAD30092.1"/>
    <property type="molecule type" value="Genomic_DNA"/>
</dbReference>
<protein>
    <submittedName>
        <fullName evidence="3">Uncharacterized protein</fullName>
    </submittedName>
</protein>